<reference evidence="1 2" key="1">
    <citation type="submission" date="2022-03" db="EMBL/GenBank/DDBJ databases">
        <title>Luteimonas soily sp. nov., a novel bacterium isolated from the soil.</title>
        <authorList>
            <person name="Zhang X."/>
        </authorList>
    </citation>
    <scope>NUCLEOTIDE SEQUENCE [LARGE SCALE GENOMIC DNA]</scope>
    <source>
        <strain evidence="1 2">50</strain>
    </source>
</reference>
<evidence type="ECO:0000313" key="2">
    <source>
        <dbReference type="Proteomes" id="UP001165423"/>
    </source>
</evidence>
<comment type="caution">
    <text evidence="1">The sequence shown here is derived from an EMBL/GenBank/DDBJ whole genome shotgun (WGS) entry which is preliminary data.</text>
</comment>
<organism evidence="1 2">
    <name type="scientific">Cognatiluteimonas sedimenti</name>
    <dbReference type="NCBI Taxonomy" id="2927791"/>
    <lineage>
        <taxon>Bacteria</taxon>
        <taxon>Pseudomonadati</taxon>
        <taxon>Pseudomonadota</taxon>
        <taxon>Gammaproteobacteria</taxon>
        <taxon>Lysobacterales</taxon>
        <taxon>Lysobacteraceae</taxon>
        <taxon>Cognatiluteimonas</taxon>
    </lineage>
</organism>
<dbReference type="Pfam" id="PF11964">
    <property type="entry name" value="SpoIIAA-like"/>
    <property type="match status" value="1"/>
</dbReference>
<dbReference type="InterPro" id="IPR021866">
    <property type="entry name" value="SpoIIAA-like"/>
</dbReference>
<gene>
    <name evidence="1" type="ORF">MQC88_00960</name>
</gene>
<keyword evidence="2" id="KW-1185">Reference proteome</keyword>
<protein>
    <submittedName>
        <fullName evidence="1">STAS/SEC14 domain-containing protein</fullName>
    </submittedName>
</protein>
<sequence>MHEFIDGADDVIAVTVSDRLTGVDLAAMMDRIEQAMATHEVIHVFVETRSLDAIEVSGLGSHIARALPMLGKLRHFGRVAVVSDQAWVRAGTRIESALLPFVSYRVFMPGQREEALVWVRGG</sequence>
<dbReference type="InterPro" id="IPR036513">
    <property type="entry name" value="STAS_dom_sf"/>
</dbReference>
<dbReference type="RefSeq" id="WP_243318375.1">
    <property type="nucleotide sequence ID" value="NZ_JALGCL010000001.1"/>
</dbReference>
<proteinExistence type="predicted"/>
<name>A0ABT0A0P8_9GAMM</name>
<dbReference type="EMBL" id="JALGCL010000001">
    <property type="protein sequence ID" value="MCJ0824540.1"/>
    <property type="molecule type" value="Genomic_DNA"/>
</dbReference>
<dbReference type="Proteomes" id="UP001165423">
    <property type="component" value="Unassembled WGS sequence"/>
</dbReference>
<dbReference type="InterPro" id="IPR038396">
    <property type="entry name" value="SpoIIAA-like_sf"/>
</dbReference>
<dbReference type="SUPFAM" id="SSF52091">
    <property type="entry name" value="SpoIIaa-like"/>
    <property type="match status" value="1"/>
</dbReference>
<dbReference type="Gene3D" id="3.40.50.10600">
    <property type="entry name" value="SpoIIaa-like domains"/>
    <property type="match status" value="1"/>
</dbReference>
<accession>A0ABT0A0P8</accession>
<evidence type="ECO:0000313" key="1">
    <source>
        <dbReference type="EMBL" id="MCJ0824540.1"/>
    </source>
</evidence>